<dbReference type="Pfam" id="PF13808">
    <property type="entry name" value="DDE_Tnp_1_assoc"/>
    <property type="match status" value="1"/>
</dbReference>
<dbReference type="NCBIfam" id="NF033564">
    <property type="entry name" value="transpos_ISAs1"/>
    <property type="match status" value="1"/>
</dbReference>
<sequence>MIIDVFSQYFGELQNPRQSAKISYPLFDVLFLTMCAVIAGAEGWEDIEDFGETHLDWLQKKKLFPMGLPVHDTIARIISRLDPTQFQHCFICWAQAVLERIKSGVSISAIAREFSTTRQTILRVKVANLDLSV</sequence>
<accession>A0ABU4SHM0</accession>
<evidence type="ECO:0000313" key="4">
    <source>
        <dbReference type="EMBL" id="MDX7998155.1"/>
    </source>
</evidence>
<feature type="domain" description="H repeat-associated protein N-terminal" evidence="3">
    <location>
        <begin position="8"/>
        <end position="94"/>
    </location>
</feature>
<evidence type="ECO:0000313" key="5">
    <source>
        <dbReference type="Proteomes" id="UP001271640"/>
    </source>
</evidence>
<dbReference type="InterPro" id="IPR051698">
    <property type="entry name" value="Transposase_11-like"/>
</dbReference>
<evidence type="ECO:0000259" key="3">
    <source>
        <dbReference type="Pfam" id="PF13808"/>
    </source>
</evidence>
<comment type="similarity">
    <text evidence="1">Belongs to the transposase 11 family.</text>
</comment>
<dbReference type="Pfam" id="PF02796">
    <property type="entry name" value="HTH_7"/>
    <property type="match status" value="1"/>
</dbReference>
<dbReference type="InterPro" id="IPR047647">
    <property type="entry name" value="ISAs1_transpos"/>
</dbReference>
<dbReference type="EMBL" id="VCDP01000007">
    <property type="protein sequence ID" value="MDX7998155.1"/>
    <property type="molecule type" value="Genomic_DNA"/>
</dbReference>
<proteinExistence type="inferred from homology"/>
<dbReference type="Proteomes" id="UP001271640">
    <property type="component" value="Unassembled WGS sequence"/>
</dbReference>
<gene>
    <name evidence="4" type="ORF">FE394_02820</name>
</gene>
<comment type="caution">
    <text evidence="4">The sequence shown here is derived from an EMBL/GenBank/DDBJ whole genome shotgun (WGS) entry which is preliminary data.</text>
</comment>
<protein>
    <submittedName>
        <fullName evidence="4">ISAs1 family transposase</fullName>
    </submittedName>
</protein>
<reference evidence="5" key="1">
    <citation type="journal article" date="2024" name="Toxins">
        <title>Genome Sequence Analysis of Native Xenorhabdus Strains Isolated from Entomopathogenic Nematodes in Argentina.</title>
        <authorList>
            <person name="Palma L."/>
            <person name="Frizzo L."/>
            <person name="Kaiser S."/>
            <person name="Berry C."/>
            <person name="Caballero P."/>
            <person name="Bode H.B."/>
            <person name="Del Valle E.E."/>
        </authorList>
    </citation>
    <scope>NUCLEOTIDE SEQUENCE [LARGE SCALE GENOMIC DNA]</scope>
    <source>
        <strain evidence="5">Reich</strain>
    </source>
</reference>
<evidence type="ECO:0000259" key="2">
    <source>
        <dbReference type="Pfam" id="PF02796"/>
    </source>
</evidence>
<dbReference type="InterPro" id="IPR006120">
    <property type="entry name" value="Resolvase_HTH_dom"/>
</dbReference>
<dbReference type="PANTHER" id="PTHR30298">
    <property type="entry name" value="H REPEAT-ASSOCIATED PREDICTED TRANSPOSASE"/>
    <property type="match status" value="1"/>
</dbReference>
<feature type="domain" description="Resolvase HTH" evidence="2">
    <location>
        <begin position="96"/>
        <end position="125"/>
    </location>
</feature>
<dbReference type="Gene3D" id="1.10.10.60">
    <property type="entry name" value="Homeodomain-like"/>
    <property type="match status" value="1"/>
</dbReference>
<dbReference type="InterPro" id="IPR032806">
    <property type="entry name" value="YbfD_N"/>
</dbReference>
<name>A0ABU4SHM0_9GAMM</name>
<evidence type="ECO:0000256" key="1">
    <source>
        <dbReference type="ARBA" id="ARBA00010075"/>
    </source>
</evidence>
<dbReference type="RefSeq" id="WP_319924894.1">
    <property type="nucleotide sequence ID" value="NZ_VCDP01000007.1"/>
</dbReference>
<keyword evidence="5" id="KW-1185">Reference proteome</keyword>
<dbReference type="PANTHER" id="PTHR30298:SF0">
    <property type="entry name" value="PROTEIN YBFL-RELATED"/>
    <property type="match status" value="1"/>
</dbReference>
<organism evidence="4 5">
    <name type="scientific">Xenorhabdus littoralis</name>
    <dbReference type="NCBI Taxonomy" id="2582835"/>
    <lineage>
        <taxon>Bacteria</taxon>
        <taxon>Pseudomonadati</taxon>
        <taxon>Pseudomonadota</taxon>
        <taxon>Gammaproteobacteria</taxon>
        <taxon>Enterobacterales</taxon>
        <taxon>Morganellaceae</taxon>
        <taxon>Xenorhabdus</taxon>
    </lineage>
</organism>